<feature type="region of interest" description="Disordered" evidence="1">
    <location>
        <begin position="145"/>
        <end position="179"/>
    </location>
</feature>
<feature type="region of interest" description="Disordered" evidence="1">
    <location>
        <begin position="98"/>
        <end position="117"/>
    </location>
</feature>
<evidence type="ECO:0000256" key="1">
    <source>
        <dbReference type="SAM" id="MobiDB-lite"/>
    </source>
</evidence>
<sequence>MSYNKPLWLEFHKQHYYNKERGWFCGICWRNDQDPDKNKLEQRKSYYFVNCPYDDAQYQRSKDSSLRKLLQHLRHDHSKEDFVNSGAADEWVEEEVGKQKKRQRREGQEGQAVEALPGLEVPEGFALESLSDSLQTGDLTTLQALFGPDFDLPGGPAPSDSQPAAELPVNPLQASSGAAECQPNIAESSNDLPVVHQAYLRFQESPPGSQLTAELLVNPLQASSGAAECQLNILEASNDLPMVGAGAVECAPSPEALTCTRSSDNSNTGADNPLPSREGEWTHNQSDTPPVRHPGRVTSPYVSIETAFGMLSVEEGQLLMDTRKLLRKLDDHAATPEYVSIVQLLHLQLKGHADPAPEEHARLSTYMLPPEKLQQLQDHARIAQDSADPQSCGIKVSSRKVLNMR</sequence>
<gene>
    <name evidence="2" type="primary">g7803</name>
    <name evidence="2" type="ORF">VP750_LOCUS6684</name>
</gene>
<protein>
    <submittedName>
        <fullName evidence="2">G7803 protein</fullName>
    </submittedName>
</protein>
<proteinExistence type="predicted"/>
<feature type="compositionally biased region" description="Polar residues" evidence="1">
    <location>
        <begin position="259"/>
        <end position="270"/>
    </location>
</feature>
<dbReference type="Proteomes" id="UP001497392">
    <property type="component" value="Unassembled WGS sequence"/>
</dbReference>
<reference evidence="2 3" key="1">
    <citation type="submission" date="2024-06" db="EMBL/GenBank/DDBJ databases">
        <authorList>
            <person name="Kraege A."/>
            <person name="Thomma B."/>
        </authorList>
    </citation>
    <scope>NUCLEOTIDE SEQUENCE [LARGE SCALE GENOMIC DNA]</scope>
</reference>
<comment type="caution">
    <text evidence="2">The sequence shown here is derived from an EMBL/GenBank/DDBJ whole genome shotgun (WGS) entry which is preliminary data.</text>
</comment>
<evidence type="ECO:0000313" key="2">
    <source>
        <dbReference type="EMBL" id="CAL5225025.1"/>
    </source>
</evidence>
<organism evidence="2 3">
    <name type="scientific">Coccomyxa viridis</name>
    <dbReference type="NCBI Taxonomy" id="1274662"/>
    <lineage>
        <taxon>Eukaryota</taxon>
        <taxon>Viridiplantae</taxon>
        <taxon>Chlorophyta</taxon>
        <taxon>core chlorophytes</taxon>
        <taxon>Trebouxiophyceae</taxon>
        <taxon>Trebouxiophyceae incertae sedis</taxon>
        <taxon>Coccomyxaceae</taxon>
        <taxon>Coccomyxa</taxon>
    </lineage>
</organism>
<name>A0ABP1FYS5_9CHLO</name>
<dbReference type="EMBL" id="CAXHTA020000012">
    <property type="protein sequence ID" value="CAL5225025.1"/>
    <property type="molecule type" value="Genomic_DNA"/>
</dbReference>
<accession>A0ABP1FYS5</accession>
<keyword evidence="3" id="KW-1185">Reference proteome</keyword>
<evidence type="ECO:0000313" key="3">
    <source>
        <dbReference type="Proteomes" id="UP001497392"/>
    </source>
</evidence>
<feature type="region of interest" description="Disordered" evidence="1">
    <location>
        <begin position="258"/>
        <end position="296"/>
    </location>
</feature>